<gene>
    <name evidence="1" type="ORF">A7D00_1105</name>
</gene>
<reference evidence="1 2" key="1">
    <citation type="submission" date="2016-05" db="EMBL/GenBank/DDBJ databases">
        <title>Genome sequencing of Trichophyton violaceum CMCC(F)T3l isolated from hair.</title>
        <authorList>
            <person name="Zhan P."/>
            <person name="Tao Y."/>
            <person name="Liu W."/>
        </authorList>
    </citation>
    <scope>NUCLEOTIDE SEQUENCE [LARGE SCALE GENOMIC DNA]</scope>
    <source>
        <strain evidence="2">CMCC(F)T3l</strain>
    </source>
</reference>
<dbReference type="AlphaFoldDB" id="A0A178FUB9"/>
<sequence length="153" mass="17667">MVGGDFLIVNLSERHLRKPKSPDELVEYCQFRVLADEAHAEHAMCMRSTYLLSSSVLRCGHICADSSWSEAALGWLHDIELAELYKIEPNMRPPVVNAALRASLAPKKHWLDRAKAFVTREWEKPDTCNYADHLIPELYKRWKQPHRIEEANS</sequence>
<proteinExistence type="predicted"/>
<evidence type="ECO:0000313" key="1">
    <source>
        <dbReference type="EMBL" id="OAL75506.1"/>
    </source>
</evidence>
<comment type="caution">
    <text evidence="1">The sequence shown here is derived from an EMBL/GenBank/DDBJ whole genome shotgun (WGS) entry which is preliminary data.</text>
</comment>
<dbReference type="Proteomes" id="UP000243519">
    <property type="component" value="Unassembled WGS sequence"/>
</dbReference>
<organism evidence="1 2">
    <name type="scientific">Trichophyton violaceum</name>
    <dbReference type="NCBI Taxonomy" id="34388"/>
    <lineage>
        <taxon>Eukaryota</taxon>
        <taxon>Fungi</taxon>
        <taxon>Dikarya</taxon>
        <taxon>Ascomycota</taxon>
        <taxon>Pezizomycotina</taxon>
        <taxon>Eurotiomycetes</taxon>
        <taxon>Eurotiomycetidae</taxon>
        <taxon>Onygenales</taxon>
        <taxon>Arthrodermataceae</taxon>
        <taxon>Trichophyton</taxon>
    </lineage>
</organism>
<evidence type="ECO:0000313" key="2">
    <source>
        <dbReference type="Proteomes" id="UP000243519"/>
    </source>
</evidence>
<protein>
    <submittedName>
        <fullName evidence="1">Uncharacterized protein</fullName>
    </submittedName>
</protein>
<accession>A0A178FUB9</accession>
<keyword evidence="2" id="KW-1185">Reference proteome</keyword>
<name>A0A178FUB9_TRIVO</name>
<dbReference type="EMBL" id="LHPN01000001">
    <property type="protein sequence ID" value="OAL75506.1"/>
    <property type="molecule type" value="Genomic_DNA"/>
</dbReference>